<dbReference type="PANTHER" id="PTHR20883:SF49">
    <property type="entry name" value="PHYTANOYL-COA DIOXYGENASE"/>
    <property type="match status" value="1"/>
</dbReference>
<dbReference type="RefSeq" id="WP_146431117.1">
    <property type="nucleotide sequence ID" value="NZ_VIGV01000001.1"/>
</dbReference>
<dbReference type="GO" id="GO:0016706">
    <property type="term" value="F:2-oxoglutarate-dependent dioxygenase activity"/>
    <property type="evidence" value="ECO:0007669"/>
    <property type="project" value="UniProtKB-ARBA"/>
</dbReference>
<dbReference type="InterPro" id="IPR008775">
    <property type="entry name" value="Phytyl_CoA_dOase-like"/>
</dbReference>
<dbReference type="Gene3D" id="2.60.120.620">
    <property type="entry name" value="q2cbj1_9rhob like domain"/>
    <property type="match status" value="1"/>
</dbReference>
<dbReference type="PANTHER" id="PTHR20883">
    <property type="entry name" value="PHYTANOYL-COA DIOXYGENASE DOMAIN CONTAINING 1"/>
    <property type="match status" value="1"/>
</dbReference>
<organism evidence="1 2">
    <name type="scientific">Tsukamurella sputi</name>
    <dbReference type="NCBI Taxonomy" id="2591848"/>
    <lineage>
        <taxon>Bacteria</taxon>
        <taxon>Bacillati</taxon>
        <taxon>Actinomycetota</taxon>
        <taxon>Actinomycetes</taxon>
        <taxon>Mycobacteriales</taxon>
        <taxon>Tsukamurellaceae</taxon>
        <taxon>Tsukamurella</taxon>
    </lineage>
</organism>
<sequence length="277" mass="31513">MIDQETIRQFREDGITVIRNYLDEEQLAACREALDWNMANPGPNIFRALEGTSLATHIDNANPNAKPKLDALVQKIPFAETFQQLWGSEHVWYFAEEIFVKEGGKSGRGPFHQDTANLPWAGAHWGNAWISFEHIPAANSLQVVRGSWNGIEYDGSTFRNPDDPTEPLHDDGILPRLPHIDKDMEEDPNAWDLVSYEINPGDVVFLHPRSIHGGAHVDEQTPDRHTLVLRFFGDDSTFRELPRTNPVYARNGFLFRDEMAKLNQGDPFRSPIFQQIA</sequence>
<dbReference type="Proteomes" id="UP000319792">
    <property type="component" value="Unassembled WGS sequence"/>
</dbReference>
<evidence type="ECO:0000313" key="1">
    <source>
        <dbReference type="EMBL" id="TWS26309.1"/>
    </source>
</evidence>
<keyword evidence="2" id="KW-1185">Reference proteome</keyword>
<dbReference type="EMBL" id="VIGV01000001">
    <property type="protein sequence ID" value="TWS26309.1"/>
    <property type="molecule type" value="Genomic_DNA"/>
</dbReference>
<proteinExistence type="predicted"/>
<comment type="caution">
    <text evidence="1">The sequence shown here is derived from an EMBL/GenBank/DDBJ whole genome shotgun (WGS) entry which is preliminary data.</text>
</comment>
<gene>
    <name evidence="1" type="ORF">FK268_03475</name>
</gene>
<keyword evidence="1" id="KW-0223">Dioxygenase</keyword>
<name>A0A5C5RTD4_9ACTN</name>
<dbReference type="Pfam" id="PF05721">
    <property type="entry name" value="PhyH"/>
    <property type="match status" value="1"/>
</dbReference>
<dbReference type="SUPFAM" id="SSF51197">
    <property type="entry name" value="Clavaminate synthase-like"/>
    <property type="match status" value="1"/>
</dbReference>
<keyword evidence="1" id="KW-0560">Oxidoreductase</keyword>
<dbReference type="AlphaFoldDB" id="A0A5C5RTD4"/>
<dbReference type="GO" id="GO:0005506">
    <property type="term" value="F:iron ion binding"/>
    <property type="evidence" value="ECO:0007669"/>
    <property type="project" value="UniProtKB-ARBA"/>
</dbReference>
<accession>A0A5C5RTD4</accession>
<reference evidence="1 2" key="1">
    <citation type="submission" date="2019-08" db="EMBL/GenBank/DDBJ databases">
        <title>Tsukamurella conjunctivitidis sp. nov., Tsukamurella assacharolytica sp. nov. and Tsukamurella sputae sp. nov. isolated from patients with conjunctivitis, bacteraemia (lymphoma) and respiratory infection (sputum) in Hong Kong.</title>
        <authorList>
            <person name="Fok K.M.N."/>
            <person name="Fong J.Y.H."/>
        </authorList>
    </citation>
    <scope>NUCLEOTIDE SEQUENCE [LARGE SCALE GENOMIC DNA]</scope>
    <source>
        <strain evidence="1 2">HKU70</strain>
    </source>
</reference>
<protein>
    <submittedName>
        <fullName evidence="1">Phytanoyl-CoA dioxygenase family protein</fullName>
    </submittedName>
</protein>
<evidence type="ECO:0000313" key="2">
    <source>
        <dbReference type="Proteomes" id="UP000319792"/>
    </source>
</evidence>
<dbReference type="OrthoDB" id="9814777at2"/>